<dbReference type="Proteomes" id="UP000182125">
    <property type="component" value="Unassembled WGS sequence"/>
</dbReference>
<organism evidence="4 6">
    <name type="scientific">Thermococcus thioreducens</name>
    <dbReference type="NCBI Taxonomy" id="277988"/>
    <lineage>
        <taxon>Archaea</taxon>
        <taxon>Methanobacteriati</taxon>
        <taxon>Methanobacteriota</taxon>
        <taxon>Thermococci</taxon>
        <taxon>Thermococcales</taxon>
        <taxon>Thermococcaceae</taxon>
        <taxon>Thermococcus</taxon>
    </lineage>
</organism>
<sequence length="156" mass="17685">MLINETKGRTWHGKVKLADSFFKRFRGLMLVRDINYALVFVLPAETKANASIHMFFMLSDIDVIWLDSARRVVDFKTAKKWRLYAPKKPAKYIIEGPVGITRVLEIEQGDVINWTPSEENEKSVPVKVSLPEKISFEGSNGIAMAESVREAKAEGN</sequence>
<dbReference type="RefSeq" id="WP_055428731.1">
    <property type="nucleotide sequence ID" value="NZ_CP015105.1"/>
</dbReference>
<dbReference type="EMBL" id="CP015105">
    <property type="protein sequence ID" value="ASJ12344.1"/>
    <property type="molecule type" value="Genomic_DNA"/>
</dbReference>
<dbReference type="NCBIfam" id="NF002996">
    <property type="entry name" value="PRK03760.1"/>
    <property type="match status" value="1"/>
</dbReference>
<reference evidence="3 8" key="2">
    <citation type="submission" date="2016-04" db="EMBL/GenBank/DDBJ databases">
        <title>Complete genome sequence of Thermococcus thioreducens type strain OGL-20P.</title>
        <authorList>
            <person name="Oger P.M."/>
        </authorList>
    </citation>
    <scope>NUCLEOTIDE SEQUENCE [LARGE SCALE GENOMIC DNA]</scope>
    <source>
        <strain evidence="3 8">OGL-20P</strain>
    </source>
</reference>
<dbReference type="EMBL" id="LIXN01000003">
    <property type="protein sequence ID" value="KQH83075.1"/>
    <property type="molecule type" value="Genomic_DNA"/>
</dbReference>
<evidence type="ECO:0000313" key="3">
    <source>
        <dbReference type="EMBL" id="ASJ12344.1"/>
    </source>
</evidence>
<dbReference type="Proteomes" id="UP000051862">
    <property type="component" value="Unassembled WGS sequence"/>
</dbReference>
<dbReference type="Pfam" id="PF02643">
    <property type="entry name" value="DUF192"/>
    <property type="match status" value="1"/>
</dbReference>
<accession>A0A0Q2S6N3</accession>
<dbReference type="AlphaFoldDB" id="A0A0Q2S6N3"/>
<protein>
    <recommendedName>
        <fullName evidence="2">UPF0127 protein A3L14_05315</fullName>
    </recommendedName>
</protein>
<proteinExistence type="inferred from homology"/>
<gene>
    <name evidence="3" type="ORF">A3L14_05315</name>
    <name evidence="4" type="ORF">AMR53_02310</name>
    <name evidence="5" type="ORF">SAMN05216170_0896</name>
</gene>
<dbReference type="InterPro" id="IPR038695">
    <property type="entry name" value="Saro_0823-like_sf"/>
</dbReference>
<evidence type="ECO:0000313" key="8">
    <source>
        <dbReference type="Proteomes" id="UP000250136"/>
    </source>
</evidence>
<dbReference type="InterPro" id="IPR003795">
    <property type="entry name" value="DUF192"/>
</dbReference>
<keyword evidence="8" id="KW-1185">Reference proteome</keyword>
<comment type="similarity">
    <text evidence="1 2">Belongs to the UPF0127 family.</text>
</comment>
<reference evidence="4 6" key="1">
    <citation type="submission" date="2015-08" db="EMBL/GenBank/DDBJ databases">
        <title>Thermococcus thioreducens DSM 14981 genome sequencing.</title>
        <authorList>
            <person name="Hong S.-J."/>
            <person name="Kim M.-C."/>
            <person name="Shin J.-H."/>
        </authorList>
    </citation>
    <scope>NUCLEOTIDE SEQUENCE [LARGE SCALE GENOMIC DNA]</scope>
    <source>
        <strain evidence="4 6">DSM 14981</strain>
    </source>
</reference>
<dbReference type="GeneID" id="33333820"/>
<evidence type="ECO:0000256" key="1">
    <source>
        <dbReference type="ARBA" id="ARBA00010151"/>
    </source>
</evidence>
<dbReference type="InterPro" id="IPR022906">
    <property type="entry name" value="UPF0127"/>
</dbReference>
<reference evidence="7" key="4">
    <citation type="submission" date="2016-10" db="EMBL/GenBank/DDBJ databases">
        <authorList>
            <person name="Varghese N."/>
            <person name="Submissions S."/>
        </authorList>
    </citation>
    <scope>NUCLEOTIDE SEQUENCE [LARGE SCALE GENOMIC DNA]</scope>
    <source>
        <strain evidence="7">OGL-20</strain>
    </source>
</reference>
<dbReference type="Gene3D" id="2.60.120.1140">
    <property type="entry name" value="Protein of unknown function DUF192"/>
    <property type="match status" value="1"/>
</dbReference>
<dbReference type="EMBL" id="FOIW01000001">
    <property type="protein sequence ID" value="SEV92459.1"/>
    <property type="molecule type" value="Genomic_DNA"/>
</dbReference>
<dbReference type="OrthoDB" id="64208at2157"/>
<evidence type="ECO:0000313" key="7">
    <source>
        <dbReference type="Proteomes" id="UP000182125"/>
    </source>
</evidence>
<dbReference type="Proteomes" id="UP000250136">
    <property type="component" value="Chromosome"/>
</dbReference>
<dbReference type="HAMAP" id="MF_00263">
    <property type="entry name" value="UPF0127"/>
    <property type="match status" value="1"/>
</dbReference>
<dbReference type="STRING" id="277988.SAMN05216170_0896"/>
<dbReference type="PATRIC" id="fig|277988.4.peg.489"/>
<evidence type="ECO:0000313" key="4">
    <source>
        <dbReference type="EMBL" id="KQH83075.1"/>
    </source>
</evidence>
<name>A0A0Q2S6N3_9EURY</name>
<evidence type="ECO:0000313" key="5">
    <source>
        <dbReference type="EMBL" id="SEV92459.1"/>
    </source>
</evidence>
<evidence type="ECO:0000256" key="2">
    <source>
        <dbReference type="HAMAP-Rule" id="MF_00263"/>
    </source>
</evidence>
<dbReference type="KEGG" id="ttd:A3L14_05315"/>
<reference evidence="5" key="3">
    <citation type="submission" date="2016-10" db="EMBL/GenBank/DDBJ databases">
        <authorList>
            <person name="de Groot N.N."/>
        </authorList>
    </citation>
    <scope>NUCLEOTIDE SEQUENCE [LARGE SCALE GENOMIC DNA]</scope>
    <source>
        <strain evidence="5">OGL-20</strain>
    </source>
</reference>
<evidence type="ECO:0000313" key="6">
    <source>
        <dbReference type="Proteomes" id="UP000051862"/>
    </source>
</evidence>